<evidence type="ECO:0000256" key="3">
    <source>
        <dbReference type="RuleBase" id="RU364104"/>
    </source>
</evidence>
<sequence length="101" mass="12068">MLPDLSPHLHTAECNFLIQLLHNCWNENKMQKYLGACNYWDEAVWQCTKQERIWRRDNNPKYTKRLVELKRLPENYYTPALRKLKETGVLPMDTETAGCKI</sequence>
<keyword evidence="7" id="KW-1185">Reference proteome</keyword>
<dbReference type="Proteomes" id="UP000095284">
    <property type="component" value="Unplaced"/>
</dbReference>
<name>A0A1I7SUG0_BURXY</name>
<evidence type="ECO:0000313" key="4">
    <source>
        <dbReference type="EMBL" id="CAD5220799.1"/>
    </source>
</evidence>
<evidence type="ECO:0000313" key="6">
    <source>
        <dbReference type="Proteomes" id="UP000095284"/>
    </source>
</evidence>
<dbReference type="AlphaFoldDB" id="A0A1I7SUG0"/>
<comment type="subcellular location">
    <subcellularLocation>
        <location evidence="3">Mitochondrion</location>
    </subcellularLocation>
</comment>
<dbReference type="eggNOG" id="KOG4148">
    <property type="taxonomic scope" value="Eukaryota"/>
</dbReference>
<dbReference type="PROSITE" id="PS51808">
    <property type="entry name" value="CHCH"/>
    <property type="match status" value="1"/>
</dbReference>
<dbReference type="Pfam" id="PF08583">
    <property type="entry name" value="Cmc1"/>
    <property type="match status" value="1"/>
</dbReference>
<evidence type="ECO:0000256" key="1">
    <source>
        <dbReference type="ARBA" id="ARBA00007347"/>
    </source>
</evidence>
<evidence type="ECO:0000256" key="2">
    <source>
        <dbReference type="ARBA" id="ARBA00023157"/>
    </source>
</evidence>
<reference evidence="8" key="1">
    <citation type="submission" date="2016-11" db="UniProtKB">
        <authorList>
            <consortium name="WormBaseParasite"/>
        </authorList>
    </citation>
    <scope>IDENTIFICATION</scope>
</reference>
<comment type="similarity">
    <text evidence="1 3">Belongs to the CMC family.</text>
</comment>
<dbReference type="EMBL" id="CAJFDI010000003">
    <property type="protein sequence ID" value="CAD5220799.1"/>
    <property type="molecule type" value="Genomic_DNA"/>
</dbReference>
<dbReference type="WBParaSite" id="BXY_1668200.1">
    <property type="protein sequence ID" value="BXY_1668200.1"/>
    <property type="gene ID" value="BXY_1668200"/>
</dbReference>
<keyword evidence="2" id="KW-1015">Disulfide bond</keyword>
<keyword evidence="3" id="KW-0496">Mitochondrion</keyword>
<dbReference type="EMBL" id="CAJFCV020000003">
    <property type="protein sequence ID" value="CAG9107175.1"/>
    <property type="molecule type" value="Genomic_DNA"/>
</dbReference>
<reference evidence="5" key="2">
    <citation type="submission" date="2020-08" db="EMBL/GenBank/DDBJ databases">
        <authorList>
            <person name="Kikuchi T."/>
        </authorList>
    </citation>
    <scope>NUCLEOTIDE SEQUENCE</scope>
    <source>
        <strain evidence="4">Ka4C1</strain>
    </source>
</reference>
<organism evidence="6 8">
    <name type="scientific">Bursaphelenchus xylophilus</name>
    <name type="common">Pinewood nematode worm</name>
    <name type="synonym">Aphelenchoides xylophilus</name>
    <dbReference type="NCBI Taxonomy" id="6326"/>
    <lineage>
        <taxon>Eukaryota</taxon>
        <taxon>Metazoa</taxon>
        <taxon>Ecdysozoa</taxon>
        <taxon>Nematoda</taxon>
        <taxon>Chromadorea</taxon>
        <taxon>Rhabditida</taxon>
        <taxon>Tylenchina</taxon>
        <taxon>Tylenchomorpha</taxon>
        <taxon>Aphelenchoidea</taxon>
        <taxon>Aphelenchoididae</taxon>
        <taxon>Bursaphelenchus</taxon>
    </lineage>
</organism>
<dbReference type="Proteomes" id="UP000582659">
    <property type="component" value="Unassembled WGS sequence"/>
</dbReference>
<accession>A0A1I7SUG0</accession>
<gene>
    <name evidence="4" type="ORF">BXYJ_LOCUS6359</name>
</gene>
<evidence type="ECO:0000313" key="8">
    <source>
        <dbReference type="WBParaSite" id="BXY_1668200.1"/>
    </source>
</evidence>
<dbReference type="OrthoDB" id="532630at2759"/>
<dbReference type="InterPro" id="IPR013892">
    <property type="entry name" value="Cyt_c_biogenesis_Cmc1-like"/>
</dbReference>
<proteinExistence type="inferred from homology"/>
<evidence type="ECO:0000313" key="5">
    <source>
        <dbReference type="EMBL" id="CAG9107175.1"/>
    </source>
</evidence>
<dbReference type="Proteomes" id="UP000659654">
    <property type="component" value="Unassembled WGS sequence"/>
</dbReference>
<dbReference type="GO" id="GO:0005739">
    <property type="term" value="C:mitochondrion"/>
    <property type="evidence" value="ECO:0007669"/>
    <property type="project" value="UniProtKB-SubCell"/>
</dbReference>
<evidence type="ECO:0000313" key="7">
    <source>
        <dbReference type="Proteomes" id="UP000659654"/>
    </source>
</evidence>
<protein>
    <recommendedName>
        <fullName evidence="3">COX assembly mitochondrial protein</fullName>
    </recommendedName>
</protein>